<dbReference type="Pfam" id="PF00892">
    <property type="entry name" value="EamA"/>
    <property type="match status" value="2"/>
</dbReference>
<dbReference type="GO" id="GO:0016020">
    <property type="term" value="C:membrane"/>
    <property type="evidence" value="ECO:0007669"/>
    <property type="project" value="InterPro"/>
</dbReference>
<evidence type="ECO:0000313" key="4">
    <source>
        <dbReference type="Proteomes" id="UP000019593"/>
    </source>
</evidence>
<keyword evidence="1" id="KW-0812">Transmembrane</keyword>
<dbReference type="PANTHER" id="PTHR22911">
    <property type="entry name" value="ACYL-MALONYL CONDENSING ENZYME-RELATED"/>
    <property type="match status" value="1"/>
</dbReference>
<feature type="transmembrane region" description="Helical" evidence="1">
    <location>
        <begin position="217"/>
        <end position="240"/>
    </location>
</feature>
<evidence type="ECO:0000313" key="3">
    <source>
        <dbReference type="EMBL" id="AHM04947.1"/>
    </source>
</evidence>
<keyword evidence="4" id="KW-1185">Reference proteome</keyword>
<dbReference type="HOGENOM" id="CLU_032828_2_2_5"/>
<proteinExistence type="predicted"/>
<feature type="domain" description="EamA" evidence="2">
    <location>
        <begin position="190"/>
        <end position="335"/>
    </location>
</feature>
<gene>
    <name evidence="3" type="ORF">roselon_02635</name>
</gene>
<reference evidence="3 4" key="1">
    <citation type="submission" date="2013-03" db="EMBL/GenBank/DDBJ databases">
        <authorList>
            <person name="Fiebig A."/>
            <person name="Goeker M."/>
            <person name="Klenk H.-P.P."/>
        </authorList>
    </citation>
    <scope>NUCLEOTIDE SEQUENCE [LARGE SCALE GENOMIC DNA]</scope>
    <source>
        <strain evidence="4">DSM 19469</strain>
    </source>
</reference>
<evidence type="ECO:0000259" key="2">
    <source>
        <dbReference type="Pfam" id="PF00892"/>
    </source>
</evidence>
<keyword evidence="1" id="KW-1133">Transmembrane helix</keyword>
<feature type="domain" description="EamA" evidence="2">
    <location>
        <begin position="47"/>
        <end position="178"/>
    </location>
</feature>
<feature type="transmembrane region" description="Helical" evidence="1">
    <location>
        <begin position="74"/>
        <end position="93"/>
    </location>
</feature>
<feature type="transmembrane region" description="Helical" evidence="1">
    <location>
        <begin position="163"/>
        <end position="181"/>
    </location>
</feature>
<feature type="transmembrane region" description="Helical" evidence="1">
    <location>
        <begin position="298"/>
        <end position="317"/>
    </location>
</feature>
<feature type="transmembrane region" description="Helical" evidence="1">
    <location>
        <begin position="138"/>
        <end position="156"/>
    </location>
</feature>
<dbReference type="AlphaFoldDB" id="W8S450"/>
<dbReference type="Proteomes" id="UP000019593">
    <property type="component" value="Chromosome"/>
</dbReference>
<feature type="transmembrane region" description="Helical" evidence="1">
    <location>
        <begin position="187"/>
        <end position="205"/>
    </location>
</feature>
<dbReference type="SUPFAM" id="SSF103481">
    <property type="entry name" value="Multidrug resistance efflux transporter EmrE"/>
    <property type="match status" value="2"/>
</dbReference>
<dbReference type="KEGG" id="red:roselon_02635"/>
<feature type="transmembrane region" description="Helical" evidence="1">
    <location>
        <begin position="269"/>
        <end position="286"/>
    </location>
</feature>
<dbReference type="eggNOG" id="COG0697">
    <property type="taxonomic scope" value="Bacteria"/>
</dbReference>
<dbReference type="EMBL" id="CP004372">
    <property type="protein sequence ID" value="AHM04947.1"/>
    <property type="molecule type" value="Genomic_DNA"/>
</dbReference>
<accession>W8S450</accession>
<organism evidence="3 4">
    <name type="scientific">Roseicyclus elongatus DSM 19469</name>
    <dbReference type="NCBI Taxonomy" id="1294273"/>
    <lineage>
        <taxon>Bacteria</taxon>
        <taxon>Pseudomonadati</taxon>
        <taxon>Pseudomonadota</taxon>
        <taxon>Alphaproteobacteria</taxon>
        <taxon>Rhodobacterales</taxon>
        <taxon>Roseobacteraceae</taxon>
        <taxon>Roseicyclus</taxon>
    </lineage>
</organism>
<dbReference type="PANTHER" id="PTHR22911:SF103">
    <property type="entry name" value="BLR2811 PROTEIN"/>
    <property type="match status" value="1"/>
</dbReference>
<feature type="transmembrane region" description="Helical" evidence="1">
    <location>
        <begin position="114"/>
        <end position="132"/>
    </location>
</feature>
<dbReference type="PATRIC" id="fig|1294273.3.peg.2603"/>
<dbReference type="InterPro" id="IPR000620">
    <property type="entry name" value="EamA_dom"/>
</dbReference>
<feature type="transmembrane region" description="Helical" evidence="1">
    <location>
        <begin position="47"/>
        <end position="68"/>
    </location>
</feature>
<dbReference type="InterPro" id="IPR037185">
    <property type="entry name" value="EmrE-like"/>
</dbReference>
<sequence>MPRPFDRPDAFARSEPRMGLVRAGGCAATGAAMSTADAEAQGANARAIAFILAGVFFISINDMLIKLLSGDYPLHQMVFVRSAIGICVSLVILRYEGGLAMLRTATPGLHLVRALLIVMANMTFFAALAVMPLGAATALFFVAPLFITLLAIPVLGEKVGRHRMTAILIGLLGVAVMMAPGVDWGGIARWSLLLPVAAALCYAGMQVLTRKLGAQSAASAMAVYIQTTFILVSLAFFLVAGDGRFSEGLESDSLVFLLRAWVWPPLADWWKFGLLGLLAGGVGYALSQAYRIGNAATVASYEYTGLPIAILWGWVIFGEVPSLPMLAGTALIAGAGLYVFARERARARPLAASRPQRRS</sequence>
<evidence type="ECO:0000256" key="1">
    <source>
        <dbReference type="SAM" id="Phobius"/>
    </source>
</evidence>
<feature type="transmembrane region" description="Helical" evidence="1">
    <location>
        <begin position="323"/>
        <end position="341"/>
    </location>
</feature>
<keyword evidence="1" id="KW-0472">Membrane</keyword>
<name>W8S450_9RHOB</name>
<protein>
    <submittedName>
        <fullName evidence="3">Integral membrane protein</fullName>
    </submittedName>
</protein>